<evidence type="ECO:0000259" key="1">
    <source>
        <dbReference type="Pfam" id="PF00903"/>
    </source>
</evidence>
<accession>A0A5N4ET30</accession>
<organism evidence="2 3">
    <name type="scientific">Bacteroides ovatus</name>
    <dbReference type="NCBI Taxonomy" id="28116"/>
    <lineage>
        <taxon>Bacteria</taxon>
        <taxon>Pseudomonadati</taxon>
        <taxon>Bacteroidota</taxon>
        <taxon>Bacteroidia</taxon>
        <taxon>Bacteroidales</taxon>
        <taxon>Bacteroidaceae</taxon>
        <taxon>Bacteroides</taxon>
    </lineage>
</organism>
<dbReference type="SUPFAM" id="SSF54593">
    <property type="entry name" value="Glyoxalase/Bleomycin resistance protein/Dihydroxybiphenyl dioxygenase"/>
    <property type="match status" value="1"/>
</dbReference>
<comment type="caution">
    <text evidence="2">The sequence shown here is derived from an EMBL/GenBank/DDBJ whole genome shotgun (WGS) entry which is preliminary data.</text>
</comment>
<name>A0A5N4ET30_BACOV</name>
<dbReference type="InterPro" id="IPR029068">
    <property type="entry name" value="Glyas_Bleomycin-R_OHBP_Dase"/>
</dbReference>
<feature type="domain" description="Glyoxalase/fosfomycin resistance/dioxygenase" evidence="1">
    <location>
        <begin position="7"/>
        <end position="92"/>
    </location>
</feature>
<dbReference type="InterPro" id="IPR004360">
    <property type="entry name" value="Glyas_Fos-R_dOase_dom"/>
</dbReference>
<dbReference type="EMBL" id="VWFO01000024">
    <property type="protein sequence ID" value="KAA4662789.1"/>
    <property type="molecule type" value="Genomic_DNA"/>
</dbReference>
<proteinExistence type="predicted"/>
<dbReference type="Proteomes" id="UP000435985">
    <property type="component" value="Unassembled WGS sequence"/>
</dbReference>
<dbReference type="Gene3D" id="3.10.180.10">
    <property type="entry name" value="2,3-Dihydroxybiphenyl 1,2-Dioxygenase, domain 1"/>
    <property type="match status" value="1"/>
</dbReference>
<dbReference type="Pfam" id="PF00903">
    <property type="entry name" value="Glyoxalase"/>
    <property type="match status" value="1"/>
</dbReference>
<protein>
    <recommendedName>
        <fullName evidence="1">Glyoxalase/fosfomycin resistance/dioxygenase domain-containing protein</fullName>
    </recommendedName>
</protein>
<gene>
    <name evidence="2" type="ORF">F3B98_17360</name>
</gene>
<dbReference type="AlphaFoldDB" id="A0A5N4ET30"/>
<reference evidence="2 3" key="1">
    <citation type="journal article" date="2019" name="Nat. Med.">
        <title>A library of human gut bacterial isolates paired with longitudinal multiomics data enables mechanistic microbiome research.</title>
        <authorList>
            <person name="Poyet M."/>
            <person name="Groussin M."/>
            <person name="Gibbons S.M."/>
            <person name="Avila-Pacheco J."/>
            <person name="Jiang X."/>
            <person name="Kearney S.M."/>
            <person name="Perrotta A.R."/>
            <person name="Berdy B."/>
            <person name="Zhao S."/>
            <person name="Lieberman T.D."/>
            <person name="Swanson P.K."/>
            <person name="Smith M."/>
            <person name="Roesemann S."/>
            <person name="Alexander J.E."/>
            <person name="Rich S.A."/>
            <person name="Livny J."/>
            <person name="Vlamakis H."/>
            <person name="Clish C."/>
            <person name="Bullock K."/>
            <person name="Deik A."/>
            <person name="Scott J."/>
            <person name="Pierce K.A."/>
            <person name="Xavier R.J."/>
            <person name="Alm E.J."/>
        </authorList>
    </citation>
    <scope>NUCLEOTIDE SEQUENCE [LARGE SCALE GENOMIC DNA]</scope>
    <source>
        <strain evidence="2 3">BIOML-A14</strain>
    </source>
</reference>
<evidence type="ECO:0000313" key="3">
    <source>
        <dbReference type="Proteomes" id="UP000435985"/>
    </source>
</evidence>
<sequence length="126" mass="14403">MKNLIAFFEIPVTYFYQSVNFYQTILGVELMVAEYNNEKMACFVQDGQTVGTISYAPNFKPSEHGVLIHFNCEDIDRSIRQVMKQGGSIVIPRLKFKPMGNGILPYLLTLRAITLDFTLTNLCRKI</sequence>
<evidence type="ECO:0000313" key="2">
    <source>
        <dbReference type="EMBL" id="KAA4662789.1"/>
    </source>
</evidence>